<dbReference type="Proteomes" id="UP001485043">
    <property type="component" value="Unassembled WGS sequence"/>
</dbReference>
<dbReference type="PANTHER" id="PTHR47042">
    <property type="entry name" value="C2 DOMAIN-CONTAINING PROTEIN-LIKE"/>
    <property type="match status" value="1"/>
</dbReference>
<protein>
    <submittedName>
        <fullName evidence="10">Uncharacterized protein</fullName>
    </submittedName>
</protein>
<feature type="compositionally biased region" description="Polar residues" evidence="7">
    <location>
        <begin position="589"/>
        <end position="602"/>
    </location>
</feature>
<keyword evidence="6" id="KW-0175">Coiled coil</keyword>
<name>A0AAW1T081_9CHLO</name>
<keyword evidence="4" id="KW-0446">Lipid-binding</keyword>
<evidence type="ECO:0000256" key="4">
    <source>
        <dbReference type="ARBA" id="ARBA00023121"/>
    </source>
</evidence>
<dbReference type="GO" id="GO:0006869">
    <property type="term" value="P:lipid transport"/>
    <property type="evidence" value="ECO:0007669"/>
    <property type="project" value="UniProtKB-KW"/>
</dbReference>
<feature type="compositionally biased region" description="Polar residues" evidence="7">
    <location>
        <begin position="660"/>
        <end position="671"/>
    </location>
</feature>
<dbReference type="CDD" id="cd00030">
    <property type="entry name" value="C2"/>
    <property type="match status" value="1"/>
</dbReference>
<feature type="region of interest" description="Disordered" evidence="7">
    <location>
        <begin position="516"/>
        <end position="725"/>
    </location>
</feature>
<dbReference type="InterPro" id="IPR000008">
    <property type="entry name" value="C2_dom"/>
</dbReference>
<reference evidence="10 11" key="1">
    <citation type="journal article" date="2024" name="Nat. Commun.">
        <title>Phylogenomics reveals the evolutionary origins of lichenization in chlorophyte algae.</title>
        <authorList>
            <person name="Puginier C."/>
            <person name="Libourel C."/>
            <person name="Otte J."/>
            <person name="Skaloud P."/>
            <person name="Haon M."/>
            <person name="Grisel S."/>
            <person name="Petersen M."/>
            <person name="Berrin J.G."/>
            <person name="Delaux P.M."/>
            <person name="Dal Grande F."/>
            <person name="Keller J."/>
        </authorList>
    </citation>
    <scope>NUCLEOTIDE SEQUENCE [LARGE SCALE GENOMIC DNA]</scope>
    <source>
        <strain evidence="10 11">SAG 2523</strain>
    </source>
</reference>
<feature type="coiled-coil region" evidence="6">
    <location>
        <begin position="743"/>
        <end position="788"/>
    </location>
</feature>
<dbReference type="CDD" id="cd21669">
    <property type="entry name" value="SMP_SF"/>
    <property type="match status" value="1"/>
</dbReference>
<evidence type="ECO:0000313" key="11">
    <source>
        <dbReference type="Proteomes" id="UP001485043"/>
    </source>
</evidence>
<gene>
    <name evidence="10" type="ORF">WJX84_008571</name>
</gene>
<comment type="subcellular location">
    <subcellularLocation>
        <location evidence="1">Membrane</location>
    </subcellularLocation>
</comment>
<dbReference type="InterPro" id="IPR052847">
    <property type="entry name" value="Ext_Synaptotagmin/KAHRP-like"/>
</dbReference>
<dbReference type="Pfam" id="PF00168">
    <property type="entry name" value="C2"/>
    <property type="match status" value="1"/>
</dbReference>
<keyword evidence="3" id="KW-0445">Lipid transport</keyword>
<comment type="caution">
    <text evidence="10">The sequence shown here is derived from an EMBL/GenBank/DDBJ whole genome shotgun (WGS) entry which is preliminary data.</text>
</comment>
<evidence type="ECO:0000256" key="1">
    <source>
        <dbReference type="ARBA" id="ARBA00004370"/>
    </source>
</evidence>
<dbReference type="Gene3D" id="2.60.40.150">
    <property type="entry name" value="C2 domain"/>
    <property type="match status" value="1"/>
</dbReference>
<keyword evidence="5" id="KW-0472">Membrane</keyword>
<dbReference type="AlphaFoldDB" id="A0AAW1T081"/>
<feature type="domain" description="SMP-LTD" evidence="9">
    <location>
        <begin position="97"/>
        <end position="294"/>
    </location>
</feature>
<dbReference type="SMART" id="SM00239">
    <property type="entry name" value="C2"/>
    <property type="match status" value="1"/>
</dbReference>
<feature type="compositionally biased region" description="Basic and acidic residues" evidence="7">
    <location>
        <begin position="609"/>
        <end position="621"/>
    </location>
</feature>
<evidence type="ECO:0000259" key="8">
    <source>
        <dbReference type="PROSITE" id="PS50004"/>
    </source>
</evidence>
<evidence type="ECO:0000256" key="3">
    <source>
        <dbReference type="ARBA" id="ARBA00023055"/>
    </source>
</evidence>
<proteinExistence type="predicted"/>
<sequence>MGIGSVWTDLASGGAQETLSQETTAEASKSLLHGAFTSMLLFWQTLWQMPVQQLCLVAVAAYVTAKIVQKRTAVQAASGKARMQALHDGQQQFSVSESFTAGWINVLLRQLWPTIIEAKGSQVAKKGLQKVLTKVLNEQGSKGPLKYLEGIEVEEVTLGMVPPRFHVCHARFSPSHNYLQLETEVDIYSSGFQLIIVPSMKATPLTGPVKGRVAVTHFSGKAHVLLGLHLFSRSPGIKNVDISFLSPPTFDVRLTPMGMTVTDFPGVLSAIKSQLSKLMTKQMVEPKRKTIDLEKIWLDKRAEKGSGPGGMLCLTLVQARDLWYPGTKPKSGAEVDAYVEVRYAGEVFRTPCVRGSPRPSWNWQFDVRLPEPPEGHAPGSSGKFRIDVLDARATGDPGLLGTMDVDLRDLGLQANQPAEAFWLPLKGSQQGAVQLAVQLLMKDKPPPPGPLARSGTARARTLVEHAHDSKSGPATVSDVIEGKEELVGLLAAEKSRRRMAEERFAAALTDLEKLRGSLKKREQAEERKHEGDGRDSPEMGNFSPGQKMKHDGSANTGPRQGPRLDEDAETAASKAPGDMLEADAMAPNHAQNRGQEAGSRQQPGMGKAAGEHEGHQPHRPPDAPILPNEYTNDRTARAALNANLDRPDRSDQAKPEKGNDQANQPQYNRRMQAQKHISEGPQAAAYPEWQDGRARPLQQPQEPPRPSRSQTEESEIQAAGNDPVRRGLVRDAQLARIQPHPDVDGLLAKIAKLERALGEEEAARRSEVAKAEARVRSLEGELAAEHKRRLAEQLRALVQGAPFVFHKNHSAEQRIIWYSPAKGVLRWATQRLAGDAEAQAAQAEGRNRNSQQSPDPKERHVSVKKITAVDAGTGHFPKQDNNGAWAGIKGLIPGLNKKGPEKAPGTVDEKQALSICFHGNTALHLELPPQGNGRSRQEWLVAFQDLADHHYRQEIAAMSPREED</sequence>
<dbReference type="PROSITE" id="PS50004">
    <property type="entry name" value="C2"/>
    <property type="match status" value="1"/>
</dbReference>
<keyword evidence="11" id="KW-1185">Reference proteome</keyword>
<dbReference type="InterPro" id="IPR035892">
    <property type="entry name" value="C2_domain_sf"/>
</dbReference>
<feature type="compositionally biased region" description="Basic and acidic residues" evidence="7">
    <location>
        <begin position="516"/>
        <end position="537"/>
    </location>
</feature>
<feature type="domain" description="C2" evidence="8">
    <location>
        <begin position="292"/>
        <end position="423"/>
    </location>
</feature>
<evidence type="ECO:0000259" key="9">
    <source>
        <dbReference type="PROSITE" id="PS51847"/>
    </source>
</evidence>
<feature type="compositionally biased region" description="Basic and acidic residues" evidence="7">
    <location>
        <begin position="645"/>
        <end position="659"/>
    </location>
</feature>
<dbReference type="SUPFAM" id="SSF49562">
    <property type="entry name" value="C2 domain (Calcium/lipid-binding domain, CaLB)"/>
    <property type="match status" value="1"/>
</dbReference>
<dbReference type="InterPro" id="IPR031468">
    <property type="entry name" value="SMP_LBD"/>
</dbReference>
<evidence type="ECO:0000256" key="6">
    <source>
        <dbReference type="SAM" id="Coils"/>
    </source>
</evidence>
<dbReference type="EMBL" id="JALJOV010000661">
    <property type="protein sequence ID" value="KAK9862067.1"/>
    <property type="molecule type" value="Genomic_DNA"/>
</dbReference>
<evidence type="ECO:0000256" key="7">
    <source>
        <dbReference type="SAM" id="MobiDB-lite"/>
    </source>
</evidence>
<evidence type="ECO:0000256" key="5">
    <source>
        <dbReference type="ARBA" id="ARBA00023136"/>
    </source>
</evidence>
<evidence type="ECO:0000313" key="10">
    <source>
        <dbReference type="EMBL" id="KAK9862067.1"/>
    </source>
</evidence>
<accession>A0AAW1T081</accession>
<dbReference type="PANTHER" id="PTHR47042:SF4">
    <property type="entry name" value="OS02G0313700 PROTEIN"/>
    <property type="match status" value="1"/>
</dbReference>
<dbReference type="PROSITE" id="PS51847">
    <property type="entry name" value="SMP"/>
    <property type="match status" value="1"/>
</dbReference>
<dbReference type="GO" id="GO:0016020">
    <property type="term" value="C:membrane"/>
    <property type="evidence" value="ECO:0007669"/>
    <property type="project" value="UniProtKB-SubCell"/>
</dbReference>
<evidence type="ECO:0000256" key="2">
    <source>
        <dbReference type="ARBA" id="ARBA00022448"/>
    </source>
</evidence>
<feature type="region of interest" description="Disordered" evidence="7">
    <location>
        <begin position="836"/>
        <end position="862"/>
    </location>
</feature>
<dbReference type="GO" id="GO:0008289">
    <property type="term" value="F:lipid binding"/>
    <property type="evidence" value="ECO:0007669"/>
    <property type="project" value="UniProtKB-KW"/>
</dbReference>
<keyword evidence="2" id="KW-0813">Transport</keyword>
<organism evidence="10 11">
    <name type="scientific">Apatococcus fuscideae</name>
    <dbReference type="NCBI Taxonomy" id="2026836"/>
    <lineage>
        <taxon>Eukaryota</taxon>
        <taxon>Viridiplantae</taxon>
        <taxon>Chlorophyta</taxon>
        <taxon>core chlorophytes</taxon>
        <taxon>Trebouxiophyceae</taxon>
        <taxon>Chlorellales</taxon>
        <taxon>Chlorellaceae</taxon>
        <taxon>Apatococcus</taxon>
    </lineage>
</organism>